<dbReference type="Pfam" id="PF20231">
    <property type="entry name" value="DUF6589"/>
    <property type="match status" value="1"/>
</dbReference>
<proteinExistence type="predicted"/>
<dbReference type="AlphaFoldDB" id="A0AAD5UQD0"/>
<evidence type="ECO:0000313" key="3">
    <source>
        <dbReference type="EMBL" id="KAJ3474740.1"/>
    </source>
</evidence>
<feature type="domain" description="DUF6589" evidence="2">
    <location>
        <begin position="378"/>
        <end position="782"/>
    </location>
</feature>
<protein>
    <recommendedName>
        <fullName evidence="2">DUF6589 domain-containing protein</fullName>
    </recommendedName>
</protein>
<dbReference type="EMBL" id="JANAWD010000992">
    <property type="protein sequence ID" value="KAJ3474740.1"/>
    <property type="molecule type" value="Genomic_DNA"/>
</dbReference>
<organism evidence="3 4">
    <name type="scientific">Meripilus lineatus</name>
    <dbReference type="NCBI Taxonomy" id="2056292"/>
    <lineage>
        <taxon>Eukaryota</taxon>
        <taxon>Fungi</taxon>
        <taxon>Dikarya</taxon>
        <taxon>Basidiomycota</taxon>
        <taxon>Agaricomycotina</taxon>
        <taxon>Agaricomycetes</taxon>
        <taxon>Polyporales</taxon>
        <taxon>Meripilaceae</taxon>
        <taxon>Meripilus</taxon>
    </lineage>
</organism>
<keyword evidence="4" id="KW-1185">Reference proteome</keyword>
<feature type="compositionally biased region" description="Polar residues" evidence="1">
    <location>
        <begin position="845"/>
        <end position="856"/>
    </location>
</feature>
<feature type="region of interest" description="Disordered" evidence="1">
    <location>
        <begin position="830"/>
        <end position="881"/>
    </location>
</feature>
<dbReference type="InterPro" id="IPR046496">
    <property type="entry name" value="DUF6589"/>
</dbReference>
<reference evidence="3" key="1">
    <citation type="submission" date="2022-07" db="EMBL/GenBank/DDBJ databases">
        <title>Genome Sequence of Physisporinus lineatus.</title>
        <authorList>
            <person name="Buettner E."/>
        </authorList>
    </citation>
    <scope>NUCLEOTIDE SEQUENCE</scope>
    <source>
        <strain evidence="3">VT162</strain>
    </source>
</reference>
<accession>A0AAD5UQD0</accession>
<evidence type="ECO:0000256" key="1">
    <source>
        <dbReference type="SAM" id="MobiDB-lite"/>
    </source>
</evidence>
<feature type="compositionally biased region" description="Basic and acidic residues" evidence="1">
    <location>
        <begin position="865"/>
        <end position="877"/>
    </location>
</feature>
<dbReference type="Proteomes" id="UP001212997">
    <property type="component" value="Unassembled WGS sequence"/>
</dbReference>
<comment type="caution">
    <text evidence="3">The sequence shown here is derived from an EMBL/GenBank/DDBJ whole genome shotgun (WGS) entry which is preliminary data.</text>
</comment>
<gene>
    <name evidence="3" type="ORF">NLI96_g12284</name>
</gene>
<sequence length="904" mass="102496">MEHEIIHSVLAHLENHRISLGKILLYALNDGLASRYPFLTEDLGSHATQILSSLNFNSRTQSAVADWTNMLMQNRMASEVALLARKDNGWHFSAINAKADQILGFQIEEMAQVFRQDAPNLWALICALLVKGDEVIGKDEGFSQEEMSCEDQDEEEAEYWVDQIDEELLLQIQIDEPRLEGSPLKPSSAVVPTKSKLNSQQKLRRALVVVKAVSIISICMQSQVQHCNAFQSTMGIFLHSCNAPEKLIKVLAHMGVSISCDSIHRALKSLYVESYHKVRELGQTQLAAFAYDNLDIKFNTLISTKDDPGDGLVHLTTGSLFRLDHGVSIEDLRCSNLLWNRSPDNPLATDPRIFDPIATYRHLGLLHPESDHMSGLTRRGRFNSWVFVQTLLKHGPSILSPLITQLRDPESVESIPVTKLQQVPIPAMDINPGSVPGNIQVLETFLSRCGLGDSLAAKVANADIIDFSEMVSIVHGDLGCFEKAISAMKRRSVEFTELERLQFVVFVIGLFHMKMAAADAMWRIFMPSKNPSDDPSSFLNLMKKLRPNQYGRIQSSAKFRDQHELVSEVGIVLRLDAWRVEISRQFGKSLEEWANSEPSLQEIQEVADVLAARYVAGEGIDIWRLRKESPSIRDRQYENILLTHQYLLLYEELSYSLNAGDIGRFETLLPQWISIFRSTGKHKYCNRLLQFMYQLYFVYPEGLRRAIRYNILVNPTGRPHQFRGADWVIELLNLYTKDVYGGSSSNYNKDRVLVESPIVLVLRNCHSNFERNFHLTGLSTAHAKKDMTATFKELQDYIKQQGMNETQRDRRVKREINDMIATGQSAILQDSTKKRHEHEIAQRGVTEQSMGVQSGEQGTGDGIDQSERDPNEDKGAEVIEDDEDEYWKYYGALDADDLSTECMI</sequence>
<evidence type="ECO:0000259" key="2">
    <source>
        <dbReference type="Pfam" id="PF20231"/>
    </source>
</evidence>
<evidence type="ECO:0000313" key="4">
    <source>
        <dbReference type="Proteomes" id="UP001212997"/>
    </source>
</evidence>
<name>A0AAD5UQD0_9APHY</name>